<evidence type="ECO:0000256" key="4">
    <source>
        <dbReference type="ARBA" id="ARBA00022989"/>
    </source>
</evidence>
<evidence type="ECO:0000313" key="7">
    <source>
        <dbReference type="EMBL" id="MBS7664251.1"/>
    </source>
</evidence>
<organism evidence="7 8">
    <name type="scientific">Pseudomonas lalucatii</name>
    <dbReference type="NCBI Taxonomy" id="1424203"/>
    <lineage>
        <taxon>Bacteria</taxon>
        <taxon>Pseudomonadati</taxon>
        <taxon>Pseudomonadota</taxon>
        <taxon>Gammaproteobacteria</taxon>
        <taxon>Pseudomonadales</taxon>
        <taxon>Pseudomonadaceae</taxon>
        <taxon>Pseudomonas</taxon>
    </lineage>
</organism>
<name>A0ABS5Q691_9PSED</name>
<dbReference type="EMBL" id="JADPMV010000002">
    <property type="protein sequence ID" value="MBS7664251.1"/>
    <property type="molecule type" value="Genomic_DNA"/>
</dbReference>
<dbReference type="PIRSF" id="PIRSF006324">
    <property type="entry name" value="LeuE"/>
    <property type="match status" value="1"/>
</dbReference>
<dbReference type="PANTHER" id="PTHR30086">
    <property type="entry name" value="ARGININE EXPORTER PROTEIN ARGO"/>
    <property type="match status" value="1"/>
</dbReference>
<gene>
    <name evidence="7" type="ORF">I0D00_20280</name>
</gene>
<comment type="subcellular location">
    <subcellularLocation>
        <location evidence="1">Cell membrane</location>
        <topology evidence="1">Multi-pass membrane protein</topology>
    </subcellularLocation>
</comment>
<keyword evidence="8" id="KW-1185">Reference proteome</keyword>
<comment type="caution">
    <text evidence="7">The sequence shown here is derived from an EMBL/GenBank/DDBJ whole genome shotgun (WGS) entry which is preliminary data.</text>
</comment>
<dbReference type="Proteomes" id="UP001196601">
    <property type="component" value="Unassembled WGS sequence"/>
</dbReference>
<feature type="transmembrane region" description="Helical" evidence="6">
    <location>
        <begin position="148"/>
        <end position="174"/>
    </location>
</feature>
<proteinExistence type="predicted"/>
<keyword evidence="2" id="KW-1003">Cell membrane</keyword>
<evidence type="ECO:0000256" key="5">
    <source>
        <dbReference type="ARBA" id="ARBA00023136"/>
    </source>
</evidence>
<dbReference type="Pfam" id="PF01810">
    <property type="entry name" value="LysE"/>
    <property type="match status" value="1"/>
</dbReference>
<evidence type="ECO:0000256" key="2">
    <source>
        <dbReference type="ARBA" id="ARBA00022475"/>
    </source>
</evidence>
<evidence type="ECO:0000256" key="3">
    <source>
        <dbReference type="ARBA" id="ARBA00022692"/>
    </source>
</evidence>
<keyword evidence="4 6" id="KW-1133">Transmembrane helix</keyword>
<dbReference type="InterPro" id="IPR001123">
    <property type="entry name" value="LeuE-type"/>
</dbReference>
<keyword evidence="3 6" id="KW-0812">Transmembrane</keyword>
<accession>A0ABS5Q691</accession>
<sequence>MLEPQTLAIFLGAATLLLLVPGPNMLFVVSHGVHYGWRGGVAAALGIGLADLILTLLTAAGVTGLAAAWPPSFDLIRYCGAAYLLWMAYRSLRSVGPPAAAGCERAPLQAVVLRAMFNSLLNPKALLFFILFLPQFVVPGEGTLAGQLLLLGGLLTLLALVFHAALGLFGGGIGRALGGRERLGGLHRWGLAGVLGLLALRLVLMPRPG</sequence>
<dbReference type="PANTHER" id="PTHR30086:SF20">
    <property type="entry name" value="ARGININE EXPORTER PROTEIN ARGO-RELATED"/>
    <property type="match status" value="1"/>
</dbReference>
<keyword evidence="5 6" id="KW-0472">Membrane</keyword>
<evidence type="ECO:0000256" key="6">
    <source>
        <dbReference type="SAM" id="Phobius"/>
    </source>
</evidence>
<evidence type="ECO:0000313" key="8">
    <source>
        <dbReference type="Proteomes" id="UP001196601"/>
    </source>
</evidence>
<evidence type="ECO:0000256" key="1">
    <source>
        <dbReference type="ARBA" id="ARBA00004651"/>
    </source>
</evidence>
<feature type="transmembrane region" description="Helical" evidence="6">
    <location>
        <begin position="186"/>
        <end position="204"/>
    </location>
</feature>
<reference evidence="7 8" key="1">
    <citation type="journal article" date="2021" name="Syst. Appl. Microbiol.">
        <title>Pseudomonas lalucatii sp. nov. isolated from Vallgornera, a karstic cave in Mallorca, Western Mediterranean.</title>
        <authorList>
            <person name="Busquets A."/>
            <person name="Mulet M."/>
            <person name="Gomila M."/>
            <person name="Garcia-Valdes E."/>
        </authorList>
    </citation>
    <scope>NUCLEOTIDE SEQUENCE [LARGE SCALE GENOMIC DNA]</scope>
    <source>
        <strain evidence="7 8">R1b54</strain>
    </source>
</reference>
<feature type="transmembrane region" description="Helical" evidence="6">
    <location>
        <begin position="6"/>
        <end position="29"/>
    </location>
</feature>
<dbReference type="RefSeq" id="WP_213641577.1">
    <property type="nucleotide sequence ID" value="NZ_JADPMV010000002.1"/>
</dbReference>
<protein>
    <submittedName>
        <fullName evidence="7">LysE family transporter</fullName>
    </submittedName>
</protein>
<feature type="transmembrane region" description="Helical" evidence="6">
    <location>
        <begin position="41"/>
        <end position="69"/>
    </location>
</feature>
<feature type="transmembrane region" description="Helical" evidence="6">
    <location>
        <begin position="112"/>
        <end position="136"/>
    </location>
</feature>